<dbReference type="Proteomes" id="UP000016201">
    <property type="component" value="Unassembled WGS sequence"/>
</dbReference>
<protein>
    <submittedName>
        <fullName evidence="1">Uncharacterized protein</fullName>
    </submittedName>
</protein>
<organism evidence="1 2">
    <name type="scientific">Acinetobacter tandoii DSM 14970 = CIP 107469</name>
    <dbReference type="NCBI Taxonomy" id="1120927"/>
    <lineage>
        <taxon>Bacteria</taxon>
        <taxon>Pseudomonadati</taxon>
        <taxon>Pseudomonadota</taxon>
        <taxon>Gammaproteobacteria</taxon>
        <taxon>Moraxellales</taxon>
        <taxon>Moraxellaceae</taxon>
        <taxon>Acinetobacter</taxon>
    </lineage>
</organism>
<dbReference type="EMBL" id="AQFM01000034">
    <property type="protein sequence ID" value="EOR09114.1"/>
    <property type="molecule type" value="Genomic_DNA"/>
</dbReference>
<reference evidence="1 2" key="1">
    <citation type="submission" date="2013-03" db="EMBL/GenBank/DDBJ databases">
        <title>The Genome Sequence of Acinetobacter tandoii CIP 107469.</title>
        <authorList>
            <consortium name="The Broad Institute Genome Sequencing Platform"/>
            <consortium name="The Broad Institute Genome Sequencing Center for Infectious Disease"/>
            <person name="Cerqueira G."/>
            <person name="Feldgarden M."/>
            <person name="Courvalin P."/>
            <person name="Perichon B."/>
            <person name="Grillot-Courvalin C."/>
            <person name="Clermont D."/>
            <person name="Rocha E."/>
            <person name="Yoon E.-J."/>
            <person name="Nemec A."/>
            <person name="Walker B."/>
            <person name="Young S.K."/>
            <person name="Zeng Q."/>
            <person name="Gargeya S."/>
            <person name="Fitzgerald M."/>
            <person name="Haas B."/>
            <person name="Abouelleil A."/>
            <person name="Alvarado L."/>
            <person name="Arachchi H.M."/>
            <person name="Berlin A.M."/>
            <person name="Chapman S.B."/>
            <person name="Dewar J."/>
            <person name="Goldberg J."/>
            <person name="Griggs A."/>
            <person name="Gujja S."/>
            <person name="Hansen M."/>
            <person name="Howarth C."/>
            <person name="Imamovic A."/>
            <person name="Larimer J."/>
            <person name="McCowan C."/>
            <person name="Murphy C."/>
            <person name="Neiman D."/>
            <person name="Pearson M."/>
            <person name="Priest M."/>
            <person name="Roberts A."/>
            <person name="Saif S."/>
            <person name="Shea T."/>
            <person name="Sisk P."/>
            <person name="Sykes S."/>
            <person name="Wortman J."/>
            <person name="Nusbaum C."/>
            <person name="Birren B."/>
        </authorList>
    </citation>
    <scope>NUCLEOTIDE SEQUENCE [LARGE SCALE GENOMIC DNA]</scope>
    <source>
        <strain evidence="1 2">CIP 107469</strain>
    </source>
</reference>
<dbReference type="AlphaFoldDB" id="R9B3N4"/>
<evidence type="ECO:0000313" key="2">
    <source>
        <dbReference type="Proteomes" id="UP000016201"/>
    </source>
</evidence>
<dbReference type="eggNOG" id="ENOG5031REM">
    <property type="taxonomic scope" value="Bacteria"/>
</dbReference>
<name>R9B3N4_9GAMM</name>
<evidence type="ECO:0000313" key="1">
    <source>
        <dbReference type="EMBL" id="EOR09114.1"/>
    </source>
</evidence>
<gene>
    <name evidence="1" type="ORF">I593_01190</name>
</gene>
<keyword evidence="2" id="KW-1185">Reference proteome</keyword>
<accession>R9B3N4</accession>
<proteinExistence type="predicted"/>
<dbReference type="PATRIC" id="fig|1120927.3.peg.1142"/>
<sequence>MLDFFEFVMGNDMIENFYKYLGALHDARLYGFLLDWNPELWKFDVILYVHIFSDFDCELEQYSLEKALVTFENASIDKFSITNDLSCGQFYIIDYEVKDLGNDKYQFVFEFNKTVPELIITAENMRITTSGVVVEKNEQYLATNWSKLFD</sequence>
<comment type="caution">
    <text evidence="1">The sequence shown here is derived from an EMBL/GenBank/DDBJ whole genome shotgun (WGS) entry which is preliminary data.</text>
</comment>